<dbReference type="InterPro" id="IPR005135">
    <property type="entry name" value="Endo/exonuclease/phosphatase"/>
</dbReference>
<comment type="caution">
    <text evidence="2">The sequence shown here is derived from an EMBL/GenBank/DDBJ whole genome shotgun (WGS) entry which is preliminary data.</text>
</comment>
<evidence type="ECO:0000259" key="1">
    <source>
        <dbReference type="PROSITE" id="PS50878"/>
    </source>
</evidence>
<name>A0ABQ7PSM9_PLUXY</name>
<dbReference type="PANTHER" id="PTHR33332">
    <property type="entry name" value="REVERSE TRANSCRIPTASE DOMAIN-CONTAINING PROTEIN"/>
    <property type="match status" value="1"/>
</dbReference>
<dbReference type="Gene3D" id="3.60.10.10">
    <property type="entry name" value="Endonuclease/exonuclease/phosphatase"/>
    <property type="match status" value="1"/>
</dbReference>
<evidence type="ECO:0000313" key="3">
    <source>
        <dbReference type="Proteomes" id="UP000823941"/>
    </source>
</evidence>
<dbReference type="InterPro" id="IPR036691">
    <property type="entry name" value="Endo/exonu/phosph_ase_sf"/>
</dbReference>
<accession>A0ABQ7PSM9</accession>
<dbReference type="CDD" id="cd01650">
    <property type="entry name" value="RT_nLTR_like"/>
    <property type="match status" value="1"/>
</dbReference>
<dbReference type="SUPFAM" id="SSF56219">
    <property type="entry name" value="DNase I-like"/>
    <property type="match status" value="1"/>
</dbReference>
<dbReference type="PROSITE" id="PS50878">
    <property type="entry name" value="RT_POL"/>
    <property type="match status" value="1"/>
</dbReference>
<proteinExistence type="predicted"/>
<organism evidence="2 3">
    <name type="scientific">Plutella xylostella</name>
    <name type="common">Diamondback moth</name>
    <name type="synonym">Plutella maculipennis</name>
    <dbReference type="NCBI Taxonomy" id="51655"/>
    <lineage>
        <taxon>Eukaryota</taxon>
        <taxon>Metazoa</taxon>
        <taxon>Ecdysozoa</taxon>
        <taxon>Arthropoda</taxon>
        <taxon>Hexapoda</taxon>
        <taxon>Insecta</taxon>
        <taxon>Pterygota</taxon>
        <taxon>Neoptera</taxon>
        <taxon>Endopterygota</taxon>
        <taxon>Lepidoptera</taxon>
        <taxon>Glossata</taxon>
        <taxon>Ditrysia</taxon>
        <taxon>Yponomeutoidea</taxon>
        <taxon>Plutellidae</taxon>
        <taxon>Plutella</taxon>
    </lineage>
</organism>
<dbReference type="EMBL" id="JAHIBW010000029">
    <property type="protein sequence ID" value="KAG7295979.1"/>
    <property type="molecule type" value="Genomic_DNA"/>
</dbReference>
<keyword evidence="3" id="KW-1185">Reference proteome</keyword>
<sequence length="950" mass="109302">MTNYLSIYYQNARGLRTKTNMFLRNVMLNDYDIITITESWLLDGIGDAEIVDDRYLVWRRDRDYAATGQSLGGGVFIAVKREFRANSSASMLSSAEDLWVTISLKYFKLHICVLYLCSQNLGSNFSTQLINFTSQLTSILASHSEDKFLVLGDFNMSSITWLVTDDGLMAKDLVGTQVTDFIDLINFHNLRQFNSVQNNFGRILDLVFAHEATEVVACPDPFVPEDPYHKALLVSYPIESHKSLPNKPRKLFTYSRADYTQIRKSISDVNWIESFSNVSAELALDFFYNVIYDIREKFVPIRSTLRDKYPAWYSPALIKILKEKFKYIKKFKTYGNLSDYLSLKTLRGRIKDVERQCYNKYIEKIEESINVNPKSFWTYIKNNKSASTFPSTMTYKDTSSDSGQVISELFASFFYSTFNETSTSNVHNQFADFQPCCHISQVEILTSDVEKQLRSLDLNKSAGPDTLPAMFIVPCAAELSIPVSLIFKKILSEGTMPVNWKRAFISPIHKKGSKHKIDNYRPISKLCLLAKVLERLVYTQLYSCIKSSFSPMQHGFLKGRSTVSNLALFNDFVTEKMDGGSQVDVIYTDYSKAFDRIDHSLLLKKLSRIGVTGALLSWFQSYVTGRSQAVVLNGFTSSWINIPSGVPQGSLLGPLLFIIFINDINDCFRNSEYLMFADDMKIFKAINNSIDEELLQEDLDRLSVYCLNNKLDINVDKCFHISFTRKRNKHMSTYMLQNQSLTSVSEIRDLGVVHDSKLLFDSHIDSIITKASKALGFLIRSSRPFKCMKTVKILYCAYVRSHLEYASQIWNPQYDIYIDRLERIQKRFIRYLGFKFKLIDSSYECKCIKLHLLPLKLRRDISDIIYLIKIFRGYVDCPDLLGKLGLRVPWRRTRNRPLLSIPQCNSNYRQNSFLVRASNTFNQMCNSNSVDLFSGSLCSIRKHITTNFIT</sequence>
<dbReference type="InterPro" id="IPR043502">
    <property type="entry name" value="DNA/RNA_pol_sf"/>
</dbReference>
<reference evidence="2 3" key="1">
    <citation type="submission" date="2021-06" db="EMBL/GenBank/DDBJ databases">
        <title>A haploid diamondback moth (Plutella xylostella L.) genome assembly resolves 31 chromosomes and identifies a diamide resistance mutation.</title>
        <authorList>
            <person name="Ward C.M."/>
            <person name="Perry K.D."/>
            <person name="Baker G."/>
            <person name="Powis K."/>
            <person name="Heckel D.G."/>
            <person name="Baxter S.W."/>
        </authorList>
    </citation>
    <scope>NUCLEOTIDE SEQUENCE [LARGE SCALE GENOMIC DNA]</scope>
    <source>
        <strain evidence="2 3">LV</strain>
        <tissue evidence="2">Single pupa</tissue>
    </source>
</reference>
<gene>
    <name evidence="2" type="ORF">JYU34_021071</name>
</gene>
<dbReference type="Pfam" id="PF00078">
    <property type="entry name" value="RVT_1"/>
    <property type="match status" value="1"/>
</dbReference>
<protein>
    <recommendedName>
        <fullName evidence="1">Reverse transcriptase domain-containing protein</fullName>
    </recommendedName>
</protein>
<evidence type="ECO:0000313" key="2">
    <source>
        <dbReference type="EMBL" id="KAG7295979.1"/>
    </source>
</evidence>
<dbReference type="SUPFAM" id="SSF56672">
    <property type="entry name" value="DNA/RNA polymerases"/>
    <property type="match status" value="1"/>
</dbReference>
<dbReference type="Proteomes" id="UP000823941">
    <property type="component" value="Chromosome 29"/>
</dbReference>
<dbReference type="InterPro" id="IPR000477">
    <property type="entry name" value="RT_dom"/>
</dbReference>
<feature type="domain" description="Reverse transcriptase" evidence="1">
    <location>
        <begin position="489"/>
        <end position="735"/>
    </location>
</feature>
<dbReference type="Pfam" id="PF14529">
    <property type="entry name" value="Exo_endo_phos_2"/>
    <property type="match status" value="1"/>
</dbReference>